<dbReference type="AlphaFoldDB" id="A0A8H7EWV7"/>
<sequence length="230" mass="26142">MTSEDDASLDLDAMFPEPDRPPTPPPTFSTYTRHISGSDLKDIRIRLVGSHPLWAHHLWNASRSFAAFLDQTRFCENRTTLELGAGGALPSIIAALTGSTTTVITDYPDQPLLANILYNVSQNVPHRNDRVFVTGYIWGQNTTPLLKLLSEGSDGFDTLVNRFYLLRLALQYSSFIHITDRISLIVIWNFSIKLGEEVGVRTKLWRKHIHLCFQTTQETKLYDQRYMDGN</sequence>
<proteinExistence type="predicted"/>
<dbReference type="GO" id="GO:0008757">
    <property type="term" value="F:S-adenosylmethionine-dependent methyltransferase activity"/>
    <property type="evidence" value="ECO:0007669"/>
    <property type="project" value="UniProtKB-ARBA"/>
</dbReference>
<accession>A0A8H7EWV7</accession>
<dbReference type="EMBL" id="JABXXO010000014">
    <property type="protein sequence ID" value="KAF7760930.1"/>
    <property type="molecule type" value="Genomic_DNA"/>
</dbReference>
<dbReference type="InterPro" id="IPR019410">
    <property type="entry name" value="Methyltransf_16"/>
</dbReference>
<dbReference type="Proteomes" id="UP000629468">
    <property type="component" value="Unassembled WGS sequence"/>
</dbReference>
<dbReference type="InterPro" id="IPR029063">
    <property type="entry name" value="SAM-dependent_MTases_sf"/>
</dbReference>
<dbReference type="Gene3D" id="3.40.50.150">
    <property type="entry name" value="Vaccinia Virus protein VP39"/>
    <property type="match status" value="1"/>
</dbReference>
<evidence type="ECO:0000256" key="1">
    <source>
        <dbReference type="SAM" id="MobiDB-lite"/>
    </source>
</evidence>
<feature type="region of interest" description="Disordered" evidence="1">
    <location>
        <begin position="1"/>
        <end position="28"/>
    </location>
</feature>
<name>A0A8H7EWV7_AGABI</name>
<organism evidence="2 3">
    <name type="scientific">Agaricus bisporus var. burnettii</name>
    <dbReference type="NCBI Taxonomy" id="192524"/>
    <lineage>
        <taxon>Eukaryota</taxon>
        <taxon>Fungi</taxon>
        <taxon>Dikarya</taxon>
        <taxon>Basidiomycota</taxon>
        <taxon>Agaricomycotina</taxon>
        <taxon>Agaricomycetes</taxon>
        <taxon>Agaricomycetidae</taxon>
        <taxon>Agaricales</taxon>
        <taxon>Agaricineae</taxon>
        <taxon>Agaricaceae</taxon>
        <taxon>Agaricus</taxon>
    </lineage>
</organism>
<comment type="caution">
    <text evidence="2">The sequence shown here is derived from an EMBL/GenBank/DDBJ whole genome shotgun (WGS) entry which is preliminary data.</text>
</comment>
<reference evidence="2 3" key="1">
    <citation type="journal article" name="Sci. Rep.">
        <title>Telomere-to-telomere assembled and centromere annotated genomes of the two main subspecies of the button mushroom Agaricus bisporus reveal especially polymorphic chromosome ends.</title>
        <authorList>
            <person name="Sonnenberg A.S.M."/>
            <person name="Sedaghat-Telgerd N."/>
            <person name="Lavrijssen B."/>
            <person name="Ohm R.A."/>
            <person name="Hendrickx P.M."/>
            <person name="Scholtmeijer K."/>
            <person name="Baars J.J.P."/>
            <person name="van Peer A."/>
        </authorList>
    </citation>
    <scope>NUCLEOTIDE SEQUENCE [LARGE SCALE GENOMIC DNA]</scope>
    <source>
        <strain evidence="2 3">H119_p4</strain>
    </source>
</reference>
<dbReference type="PANTHER" id="PTHR14614:SF10">
    <property type="entry name" value="PROTEIN N-TERMINAL AND LYSINE N-METHYLTRANSFERASE EFM7"/>
    <property type="match status" value="1"/>
</dbReference>
<gene>
    <name evidence="2" type="ORF">Agabi119p4_10339</name>
</gene>
<dbReference type="Pfam" id="PF10294">
    <property type="entry name" value="Methyltransf_16"/>
    <property type="match status" value="1"/>
</dbReference>
<evidence type="ECO:0000313" key="3">
    <source>
        <dbReference type="Proteomes" id="UP000629468"/>
    </source>
</evidence>
<evidence type="ECO:0000313" key="2">
    <source>
        <dbReference type="EMBL" id="KAF7760930.1"/>
    </source>
</evidence>
<dbReference type="PANTHER" id="PTHR14614">
    <property type="entry name" value="HEPATOCELLULAR CARCINOMA-ASSOCIATED ANTIGEN"/>
    <property type="match status" value="1"/>
</dbReference>
<protein>
    <recommendedName>
        <fullName evidence="4">Protein N-terminal and lysine N-methyltransferase EFM7</fullName>
    </recommendedName>
</protein>
<dbReference type="GO" id="GO:0005737">
    <property type="term" value="C:cytoplasm"/>
    <property type="evidence" value="ECO:0007669"/>
    <property type="project" value="TreeGrafter"/>
</dbReference>
<evidence type="ECO:0008006" key="4">
    <source>
        <dbReference type="Google" id="ProtNLM"/>
    </source>
</evidence>